<name>A0A150GL21_GONPE</name>
<dbReference type="AlphaFoldDB" id="A0A150GL21"/>
<reference evidence="4" key="1">
    <citation type="journal article" date="2016" name="Nat. Commun.">
        <title>The Gonium pectorale genome demonstrates co-option of cell cycle regulation during the evolution of multicellularity.</title>
        <authorList>
            <person name="Hanschen E.R."/>
            <person name="Marriage T.N."/>
            <person name="Ferris P.J."/>
            <person name="Hamaji T."/>
            <person name="Toyoda A."/>
            <person name="Fujiyama A."/>
            <person name="Neme R."/>
            <person name="Noguchi H."/>
            <person name="Minakuchi Y."/>
            <person name="Suzuki M."/>
            <person name="Kawai-Toyooka H."/>
            <person name="Smith D.R."/>
            <person name="Sparks H."/>
            <person name="Anderson J."/>
            <person name="Bakaric R."/>
            <person name="Luria V."/>
            <person name="Karger A."/>
            <person name="Kirschner M.W."/>
            <person name="Durand P.M."/>
            <person name="Michod R.E."/>
            <person name="Nozaki H."/>
            <person name="Olson B.J."/>
        </authorList>
    </citation>
    <scope>NUCLEOTIDE SEQUENCE [LARGE SCALE GENOMIC DNA]</scope>
    <source>
        <strain evidence="4">NIES-2863</strain>
    </source>
</reference>
<comment type="caution">
    <text evidence="3">The sequence shown here is derived from an EMBL/GenBank/DDBJ whole genome shotgun (WGS) entry which is preliminary data.</text>
</comment>
<feature type="compositionally biased region" description="Basic and acidic residues" evidence="2">
    <location>
        <begin position="29"/>
        <end position="45"/>
    </location>
</feature>
<keyword evidence="1" id="KW-0175">Coiled coil</keyword>
<feature type="region of interest" description="Disordered" evidence="2">
    <location>
        <begin position="1"/>
        <end position="45"/>
    </location>
</feature>
<evidence type="ECO:0000256" key="1">
    <source>
        <dbReference type="SAM" id="Coils"/>
    </source>
</evidence>
<dbReference type="EMBL" id="LSYV01000017">
    <property type="protein sequence ID" value="KXZ50491.1"/>
    <property type="molecule type" value="Genomic_DNA"/>
</dbReference>
<feature type="coiled-coil region" evidence="1">
    <location>
        <begin position="398"/>
        <end position="432"/>
    </location>
</feature>
<evidence type="ECO:0000256" key="2">
    <source>
        <dbReference type="SAM" id="MobiDB-lite"/>
    </source>
</evidence>
<dbReference type="OrthoDB" id="551637at2759"/>
<keyword evidence="4" id="KW-1185">Reference proteome</keyword>
<dbReference type="STRING" id="33097.A0A150GL21"/>
<protein>
    <submittedName>
        <fullName evidence="3">Uncharacterized protein</fullName>
    </submittedName>
</protein>
<evidence type="ECO:0000313" key="4">
    <source>
        <dbReference type="Proteomes" id="UP000075714"/>
    </source>
</evidence>
<sequence length="474" mass="52690">MASLSDIFSDSSGGGALAVGAGASSYRRPAAEERAKREAAEREEDRLRSWIQELRVERRRLEDQLLAGGPPGAGEAQQLRDELEKQVLGLSRQRDQLASELRELGATRAANVQLEAQVEGLRSALATEQDRVARYKEVRRSSKRVSDLDAALASANMEVQRLKEEVRAQAMATAEVRANYDVMQSANRQLQANMESQARETAGRLAAVQAQLESSQSDCVILRRQLEAAQKEAAAWRDKLKASEEAKADAARTAAAQQEAARRQQEAELAALQKQYESRLAAAEKQYSMLQRQYDAGLASSDVASEAAAVLRRERDALSAELQALKAELDDTRKDRADAISKLATLRTELRTTVDQITRDRDARIASASSQSEAALRDLRTESDRRVASLRTEYETRLTGLLETSERLRIEAAEAQKKADKYKSTVGHLKEQVKQLLLSRDSTERDLAAERSFNEELNRVLTSVRAELRRDRGL</sequence>
<organism evidence="3 4">
    <name type="scientific">Gonium pectorale</name>
    <name type="common">Green alga</name>
    <dbReference type="NCBI Taxonomy" id="33097"/>
    <lineage>
        <taxon>Eukaryota</taxon>
        <taxon>Viridiplantae</taxon>
        <taxon>Chlorophyta</taxon>
        <taxon>core chlorophytes</taxon>
        <taxon>Chlorophyceae</taxon>
        <taxon>CS clade</taxon>
        <taxon>Chlamydomonadales</taxon>
        <taxon>Volvocaceae</taxon>
        <taxon>Gonium</taxon>
    </lineage>
</organism>
<proteinExistence type="predicted"/>
<feature type="compositionally biased region" description="Low complexity" evidence="2">
    <location>
        <begin position="18"/>
        <end position="28"/>
    </location>
</feature>
<accession>A0A150GL21</accession>
<evidence type="ECO:0000313" key="3">
    <source>
        <dbReference type="EMBL" id="KXZ50491.1"/>
    </source>
</evidence>
<dbReference type="Proteomes" id="UP000075714">
    <property type="component" value="Unassembled WGS sequence"/>
</dbReference>
<gene>
    <name evidence="3" type="ORF">GPECTOR_16g666</name>
</gene>